<proteinExistence type="predicted"/>
<sequence length="949" mass="106076">MLRRYTNILSLILIFQLPTHLNAQLGFCSGSSGDPIYKEDFGTGFDNAILSSGTTTYAYANGRPLDGFYTLSSFTRYFTWFDVEDHTPNDVNGRSMLVNADNELGEFIRVPVSGLCEKTTYEFSSWMLNLVPLNANTNLVPIPVNVTFQVWDDTETNLLASGNTGDIHSTISPVWREYGLIFQTFPGQTSIVLKIINNGEKGFGNDLALDDIEFKACGDITSISDGVNNRISVCSTQTPYATTISANSDGSVYSSHFYQWQKSNDGLNWIDIPGANNQAVTVSGINSSTFYRTKVAEVESNLSNDKCYTISDVFEVEIIDAPPKPVLECWESASFNDTTCSWEITGSKPEKPAIDCWQTATFNSATCLWEVTGSQPPKPSLQCYESASFNSSTCSWDVTGTRPTQPVIDCWESATFNTTTCVWEVTGSQPPQPDLECWESANFNTTSCSWEVTGSQPDQPVIDCWEIASFNNATCIWEVTGEQPVQPAMECWESAIFNNSTCSWDVVGTRPDQPVINCWETIAFNDTTCIWEVSGTQPVQPSLECWESAVFNDTTCSWDVSGTKPHQPILNCWQATTFNETTCVWDVQGEQPDLPDMECWETATFNHTNCSWDVSGDKPEPPILECWETTEFNNNTCEWDVLGTKPDAPALECWETATFDSDLCAWQVSGHQPDKPVAQECWEVITFNNFSCAWEIAGTKPLPPTLECWQTTIFDDATCSWAVSGTKTEVFFEEDIILCATDTPVLFANTAIPNPTYLWSTGAQTDAIPIDKSGSFFVEVSNSKDCVFETTFFDVTFLEEPEIEKVYSDGNDIVVSAGENSNHLYSLDGRNFQTDNVFYNVEGGLYTIHVKNEFCDGTVTTEWLHFFVPKFFTPNNDGYHDTFNLQGIEEFGSFQVSVFDRYGKLLKNVANTPFEWDGTFKNQQLPTGDYWYVIVVEGRKITGHITLKR</sequence>
<dbReference type="RefSeq" id="WP_186557854.1">
    <property type="nucleotide sequence ID" value="NZ_JACNMF010000001.1"/>
</dbReference>
<evidence type="ECO:0000313" key="2">
    <source>
        <dbReference type="EMBL" id="MBC3756834.1"/>
    </source>
</evidence>
<evidence type="ECO:0000313" key="3">
    <source>
        <dbReference type="Proteomes" id="UP000656244"/>
    </source>
</evidence>
<gene>
    <name evidence="2" type="ORF">H7U19_00355</name>
</gene>
<dbReference type="AlphaFoldDB" id="A0A923KHK4"/>
<reference evidence="2" key="1">
    <citation type="submission" date="2020-08" db="EMBL/GenBank/DDBJ databases">
        <title>Hyunsoonleella sp. strain SJ7 genome sequencing and assembly.</title>
        <authorList>
            <person name="Kim I."/>
        </authorList>
    </citation>
    <scope>NUCLEOTIDE SEQUENCE</scope>
    <source>
        <strain evidence="2">SJ7</strain>
    </source>
</reference>
<dbReference type="Pfam" id="PF13585">
    <property type="entry name" value="CHU_C"/>
    <property type="match status" value="1"/>
</dbReference>
<name>A0A923KHK4_9FLAO</name>
<dbReference type="Proteomes" id="UP000656244">
    <property type="component" value="Unassembled WGS sequence"/>
</dbReference>
<dbReference type="InterPro" id="IPR026341">
    <property type="entry name" value="T9SS_type_B"/>
</dbReference>
<comment type="caution">
    <text evidence="2">The sequence shown here is derived from an EMBL/GenBank/DDBJ whole genome shotgun (WGS) entry which is preliminary data.</text>
</comment>
<feature type="chain" id="PRO_5037274422" evidence="1">
    <location>
        <begin position="24"/>
        <end position="949"/>
    </location>
</feature>
<protein>
    <submittedName>
        <fullName evidence="2">T9SS type B sorting domain-containing protein</fullName>
    </submittedName>
</protein>
<organism evidence="2 3">
    <name type="scientific">Hyunsoonleella aquatilis</name>
    <dbReference type="NCBI Taxonomy" id="2762758"/>
    <lineage>
        <taxon>Bacteria</taxon>
        <taxon>Pseudomonadati</taxon>
        <taxon>Bacteroidota</taxon>
        <taxon>Flavobacteriia</taxon>
        <taxon>Flavobacteriales</taxon>
        <taxon>Flavobacteriaceae</taxon>
    </lineage>
</organism>
<keyword evidence="1" id="KW-0732">Signal</keyword>
<keyword evidence="3" id="KW-1185">Reference proteome</keyword>
<evidence type="ECO:0000256" key="1">
    <source>
        <dbReference type="SAM" id="SignalP"/>
    </source>
</evidence>
<accession>A0A923KHK4</accession>
<feature type="signal peptide" evidence="1">
    <location>
        <begin position="1"/>
        <end position="23"/>
    </location>
</feature>
<dbReference type="EMBL" id="JACNMF010000001">
    <property type="protein sequence ID" value="MBC3756834.1"/>
    <property type="molecule type" value="Genomic_DNA"/>
</dbReference>
<dbReference type="NCBIfam" id="TIGR04131">
    <property type="entry name" value="Bac_Flav_CTERM"/>
    <property type="match status" value="1"/>
</dbReference>